<comment type="function">
    <text evidence="7">Cleaves peptides in various proteins in a process that requires ATP hydrolysis. Has a chymotrypsin-like activity. Plays a major role in the degradation of misfolded proteins.</text>
</comment>
<evidence type="ECO:0000256" key="8">
    <source>
        <dbReference type="PROSITE-ProRule" id="PRU10086"/>
    </source>
</evidence>
<dbReference type="GO" id="GO:0051117">
    <property type="term" value="F:ATPase binding"/>
    <property type="evidence" value="ECO:0007669"/>
    <property type="project" value="TreeGrafter"/>
</dbReference>
<keyword evidence="5 7" id="KW-0720">Serine protease</keyword>
<protein>
    <recommendedName>
        <fullName evidence="7 9">ATP-dependent Clp protease proteolytic subunit</fullName>
        <ecNumber evidence="7">3.4.21.92</ecNumber>
    </recommendedName>
    <alternativeName>
        <fullName evidence="7">Endopeptidase Clp</fullName>
    </alternativeName>
</protein>
<organism evidence="10 11">
    <name type="scientific">Candidatus Dojkabacteria bacterium</name>
    <dbReference type="NCBI Taxonomy" id="2099670"/>
    <lineage>
        <taxon>Bacteria</taxon>
        <taxon>Candidatus Dojkabacteria</taxon>
    </lineage>
</organism>
<dbReference type="GO" id="GO:0005737">
    <property type="term" value="C:cytoplasm"/>
    <property type="evidence" value="ECO:0007669"/>
    <property type="project" value="UniProtKB-SubCell"/>
</dbReference>
<dbReference type="PRINTS" id="PR00127">
    <property type="entry name" value="CLPPROTEASEP"/>
</dbReference>
<evidence type="ECO:0000256" key="6">
    <source>
        <dbReference type="ARBA" id="ARBA00034021"/>
    </source>
</evidence>
<comment type="subunit">
    <text evidence="7">Fourteen ClpP subunits assemble into 2 heptameric rings which stack back to back to give a disk-like structure with a central cavity, resembling the structure of eukaryotic proteasomes.</text>
</comment>
<dbReference type="Proteomes" id="UP000748332">
    <property type="component" value="Unassembled WGS sequence"/>
</dbReference>
<dbReference type="FunFam" id="3.90.226.10:FF:000001">
    <property type="entry name" value="ATP-dependent Clp protease proteolytic subunit"/>
    <property type="match status" value="1"/>
</dbReference>
<dbReference type="EC" id="3.4.21.92" evidence="7"/>
<evidence type="ECO:0000256" key="9">
    <source>
        <dbReference type="RuleBase" id="RU003567"/>
    </source>
</evidence>
<comment type="subcellular location">
    <subcellularLocation>
        <location evidence="7">Cytoplasm</location>
    </subcellularLocation>
</comment>
<reference evidence="10" key="1">
    <citation type="submission" date="2020-04" db="EMBL/GenBank/DDBJ databases">
        <authorList>
            <person name="Zhang T."/>
        </authorList>
    </citation>
    <scope>NUCLEOTIDE SEQUENCE</scope>
    <source>
        <strain evidence="10">HKST-UBA16</strain>
    </source>
</reference>
<dbReference type="NCBIfam" id="NF009205">
    <property type="entry name" value="PRK12553.1"/>
    <property type="match status" value="1"/>
</dbReference>
<feature type="active site" evidence="7 8">
    <location>
        <position position="122"/>
    </location>
</feature>
<comment type="similarity">
    <text evidence="1 7 9">Belongs to the peptidase S14 family.</text>
</comment>
<proteinExistence type="inferred from homology"/>
<evidence type="ECO:0000256" key="4">
    <source>
        <dbReference type="ARBA" id="ARBA00022801"/>
    </source>
</evidence>
<dbReference type="SUPFAM" id="SSF52096">
    <property type="entry name" value="ClpP/crotonase"/>
    <property type="match status" value="1"/>
</dbReference>
<dbReference type="InterPro" id="IPR029045">
    <property type="entry name" value="ClpP/crotonase-like_dom_sf"/>
</dbReference>
<dbReference type="InterPro" id="IPR023562">
    <property type="entry name" value="ClpP/TepA"/>
</dbReference>
<evidence type="ECO:0000256" key="3">
    <source>
        <dbReference type="ARBA" id="ARBA00022670"/>
    </source>
</evidence>
<comment type="catalytic activity">
    <reaction evidence="6 7 8">
        <text>Hydrolysis of proteins to small peptides in the presence of ATP and magnesium. alpha-casein is the usual test substrate. In the absence of ATP, only oligopeptides shorter than five residues are hydrolyzed (such as succinyl-Leu-Tyr-|-NHMec, and Leu-Tyr-Leu-|-Tyr-Trp, in which cleavage of the -Tyr-|-Leu- and -Tyr-|-Trp bonds also occurs).</text>
        <dbReference type="EC" id="3.4.21.92"/>
    </reaction>
</comment>
<dbReference type="PROSITE" id="PS00382">
    <property type="entry name" value="CLP_PROTEASE_HIS"/>
    <property type="match status" value="1"/>
</dbReference>
<reference evidence="10" key="2">
    <citation type="journal article" date="2021" name="Microbiome">
        <title>Successional dynamics and alternative stable states in a saline activated sludge microbial community over 9 years.</title>
        <authorList>
            <person name="Wang Y."/>
            <person name="Ye J."/>
            <person name="Ju F."/>
            <person name="Liu L."/>
            <person name="Boyd J.A."/>
            <person name="Deng Y."/>
            <person name="Parks D.H."/>
            <person name="Jiang X."/>
            <person name="Yin X."/>
            <person name="Woodcroft B.J."/>
            <person name="Tyson G.W."/>
            <person name="Hugenholtz P."/>
            <person name="Polz M.F."/>
            <person name="Zhang T."/>
        </authorList>
    </citation>
    <scope>NUCLEOTIDE SEQUENCE</scope>
    <source>
        <strain evidence="10">HKST-UBA16</strain>
    </source>
</reference>
<dbReference type="PANTHER" id="PTHR10381">
    <property type="entry name" value="ATP-DEPENDENT CLP PROTEASE PROTEOLYTIC SUBUNIT"/>
    <property type="match status" value="1"/>
</dbReference>
<dbReference type="GO" id="GO:0009368">
    <property type="term" value="C:endopeptidase Clp complex"/>
    <property type="evidence" value="ECO:0007669"/>
    <property type="project" value="TreeGrafter"/>
</dbReference>
<evidence type="ECO:0000256" key="1">
    <source>
        <dbReference type="ARBA" id="ARBA00007039"/>
    </source>
</evidence>
<dbReference type="PANTHER" id="PTHR10381:SF70">
    <property type="entry name" value="ATP-DEPENDENT CLP PROTEASE PROTEOLYTIC SUBUNIT"/>
    <property type="match status" value="1"/>
</dbReference>
<evidence type="ECO:0000256" key="5">
    <source>
        <dbReference type="ARBA" id="ARBA00022825"/>
    </source>
</evidence>
<dbReference type="HAMAP" id="MF_00444">
    <property type="entry name" value="ClpP"/>
    <property type="match status" value="1"/>
</dbReference>
<dbReference type="Gene3D" id="3.90.226.10">
    <property type="entry name" value="2-enoyl-CoA Hydratase, Chain A, domain 1"/>
    <property type="match status" value="1"/>
</dbReference>
<dbReference type="GO" id="GO:0006515">
    <property type="term" value="P:protein quality control for misfolded or incompletely synthesized proteins"/>
    <property type="evidence" value="ECO:0007669"/>
    <property type="project" value="TreeGrafter"/>
</dbReference>
<comment type="caution">
    <text evidence="10">The sequence shown here is derived from an EMBL/GenBank/DDBJ whole genome shotgun (WGS) entry which is preliminary data.</text>
</comment>
<accession>A0A955HX86</accession>
<dbReference type="InterPro" id="IPR001907">
    <property type="entry name" value="ClpP"/>
</dbReference>
<feature type="active site" description="Nucleophile" evidence="7">
    <location>
        <position position="97"/>
    </location>
</feature>
<evidence type="ECO:0000313" key="10">
    <source>
        <dbReference type="EMBL" id="MCA9374730.1"/>
    </source>
</evidence>
<evidence type="ECO:0000313" key="11">
    <source>
        <dbReference type="Proteomes" id="UP000748332"/>
    </source>
</evidence>
<dbReference type="CDD" id="cd07017">
    <property type="entry name" value="S14_ClpP_2"/>
    <property type="match status" value="1"/>
</dbReference>
<evidence type="ECO:0000256" key="2">
    <source>
        <dbReference type="ARBA" id="ARBA00022490"/>
    </source>
</evidence>
<evidence type="ECO:0000256" key="7">
    <source>
        <dbReference type="HAMAP-Rule" id="MF_00444"/>
    </source>
</evidence>
<dbReference type="Pfam" id="PF00574">
    <property type="entry name" value="CLP_protease"/>
    <property type="match status" value="1"/>
</dbReference>
<name>A0A955HX86_9BACT</name>
<dbReference type="NCBIfam" id="NF001368">
    <property type="entry name" value="PRK00277.1"/>
    <property type="match status" value="1"/>
</dbReference>
<dbReference type="EMBL" id="JAGQLM010000009">
    <property type="protein sequence ID" value="MCA9374730.1"/>
    <property type="molecule type" value="Genomic_DNA"/>
</dbReference>
<sequence>MLIPTVIEKEPQGERAYDIYSRLLKDRIVFVSGDIGIEMANTIIAQLLFLEKENPDKEIQMFVNSYGGQVDAGLAVLDTMRYISCDVSTICVGVAQSMGSVLLAGGTKGKRMALPNSKILIHQPLINRLGGQASDIKIHADEIIKVKEQLNKLLSEFSGQPFKKVEQDGDRDKYMTAKEAKEYGLIDEVITHRKRRASK</sequence>
<keyword evidence="4 7" id="KW-0378">Hydrolase</keyword>
<keyword evidence="2 7" id="KW-0963">Cytoplasm</keyword>
<dbReference type="InterPro" id="IPR033135">
    <property type="entry name" value="ClpP_His_AS"/>
</dbReference>
<dbReference type="GO" id="GO:0004252">
    <property type="term" value="F:serine-type endopeptidase activity"/>
    <property type="evidence" value="ECO:0007669"/>
    <property type="project" value="UniProtKB-UniRule"/>
</dbReference>
<dbReference type="AlphaFoldDB" id="A0A955HX86"/>
<gene>
    <name evidence="7" type="primary">clpP</name>
    <name evidence="10" type="ORF">KC622_00195</name>
</gene>
<keyword evidence="3 7" id="KW-0645">Protease</keyword>
<dbReference type="GO" id="GO:0004176">
    <property type="term" value="F:ATP-dependent peptidase activity"/>
    <property type="evidence" value="ECO:0007669"/>
    <property type="project" value="InterPro"/>
</dbReference>